<keyword evidence="4" id="KW-0677">Repeat</keyword>
<dbReference type="Proteomes" id="UP000266841">
    <property type="component" value="Unassembled WGS sequence"/>
</dbReference>
<dbReference type="InterPro" id="IPR005046">
    <property type="entry name" value="DUF285"/>
</dbReference>
<feature type="compositionally biased region" description="Low complexity" evidence="7">
    <location>
        <begin position="404"/>
        <end position="425"/>
    </location>
</feature>
<dbReference type="EMBL" id="AGNL01021580">
    <property type="protein sequence ID" value="EJK60076.1"/>
    <property type="molecule type" value="Genomic_DNA"/>
</dbReference>
<dbReference type="PANTHER" id="PTHR44826">
    <property type="entry name" value="SPORE COAT PROTEIN SP85"/>
    <property type="match status" value="1"/>
</dbReference>
<dbReference type="eggNOG" id="ENOG502STWU">
    <property type="taxonomic scope" value="Eukaryota"/>
</dbReference>
<evidence type="ECO:0000313" key="10">
    <source>
        <dbReference type="Proteomes" id="UP000266841"/>
    </source>
</evidence>
<feature type="non-terminal residue" evidence="9">
    <location>
        <position position="566"/>
    </location>
</feature>
<dbReference type="PANTHER" id="PTHR44826:SF3">
    <property type="entry name" value="SPORE COAT PROTEIN SP85"/>
    <property type="match status" value="1"/>
</dbReference>
<keyword evidence="3" id="KW-0748">Sporozoite</keyword>
<accession>K0SGH4</accession>
<evidence type="ECO:0000256" key="1">
    <source>
        <dbReference type="ARBA" id="ARBA00006241"/>
    </source>
</evidence>
<evidence type="ECO:0000313" key="9">
    <source>
        <dbReference type="EMBL" id="EJK60076.1"/>
    </source>
</evidence>
<proteinExistence type="inferred from homology"/>
<keyword evidence="8" id="KW-0732">Signal</keyword>
<dbReference type="OrthoDB" id="198852at2759"/>
<evidence type="ECO:0000256" key="4">
    <source>
        <dbReference type="ARBA" id="ARBA00022737"/>
    </source>
</evidence>
<comment type="similarity">
    <text evidence="1">Belongs to the plasmodium circumsporozoite protein family.</text>
</comment>
<comment type="function">
    <text evidence="6">Essential sporozoite protein. In the mosquito vector, required for sporozoite development in the oocyst, migration through the vector hemolymph and entry into the vector salivary glands. In the vertebrate host, required for sporozoite migration through the host dermis and infection of host hepatocytes. Binds to highly sulfated heparan sulfate proteoglycans (HSPGs) on the surface of host hepatocytes.</text>
</comment>
<gene>
    <name evidence="9" type="ORF">THAOC_19636</name>
</gene>
<sequence>MIAFKIILSFILATTYAVAGTKNFALGRDASQFGVETSKQPTSTLVNFVPEASTDDGVDMVVKRTSLRGFHGVDENVLTEITEIGSKDVGDRSNRLVGASTRATRTHARLDVHNGAEGDDKNSVKAGRVLLQDCSTTPSWHPQYSAGWDGGYCAFKIDCNSPGFSSALACCKTAYAGQVNRHCVTKLETPPTTSPTASDFTVDFWYPDYDTAWTIAGCLNTLPLPYNNINDRPNYPTQVCIDLSKGIGLGYMQPHLSLYFPQFECCNKAYAGQMSGACLSQLESPPTTSPTKNFWYPDYDTAWTIAGCLNTLPLPYNNINDRPNYPTQMSGVCLNQLPTSQPSMHPSVSIQPSVSSVPSAQPTLLPSSVPSGSPTVVPSTAPSMRPSSVPSISAHPSANPSEHPSSAPSVQPSSSPSLYPSAIPSTQPSSAPSSDPTMVPSSSAQPSSEHPTVVPSLIPSYPPHSFATNIELRTAIKEYLSQDCTNDVNCQARAKYGGAIGNWNVASVWDFRQLFLDDLLQSIPGADAFNEPINWDTGSAEVMMQMFRGAEAFNQPLSFDTAKVTS</sequence>
<evidence type="ECO:0000256" key="3">
    <source>
        <dbReference type="ARBA" id="ARBA00022522"/>
    </source>
</evidence>
<feature type="compositionally biased region" description="Polar residues" evidence="7">
    <location>
        <begin position="385"/>
        <end position="403"/>
    </location>
</feature>
<feature type="compositionally biased region" description="Polar residues" evidence="7">
    <location>
        <begin position="426"/>
        <end position="450"/>
    </location>
</feature>
<evidence type="ECO:0000256" key="6">
    <source>
        <dbReference type="ARBA" id="ARBA00045806"/>
    </source>
</evidence>
<evidence type="ECO:0000256" key="7">
    <source>
        <dbReference type="SAM" id="MobiDB-lite"/>
    </source>
</evidence>
<feature type="signal peptide" evidence="8">
    <location>
        <begin position="1"/>
        <end position="17"/>
    </location>
</feature>
<reference evidence="9 10" key="1">
    <citation type="journal article" date="2012" name="Genome Biol.">
        <title>Genome and low-iron response of an oceanic diatom adapted to chronic iron limitation.</title>
        <authorList>
            <person name="Lommer M."/>
            <person name="Specht M."/>
            <person name="Roy A.S."/>
            <person name="Kraemer L."/>
            <person name="Andreson R."/>
            <person name="Gutowska M.A."/>
            <person name="Wolf J."/>
            <person name="Bergner S.V."/>
            <person name="Schilhabel M.B."/>
            <person name="Klostermeier U.C."/>
            <person name="Beiko R.G."/>
            <person name="Rosenstiel P."/>
            <person name="Hippler M."/>
            <person name="Laroche J."/>
        </authorList>
    </citation>
    <scope>NUCLEOTIDE SEQUENCE [LARGE SCALE GENOMIC DNA]</scope>
    <source>
        <strain evidence="9 10">CCMP1005</strain>
    </source>
</reference>
<organism evidence="9 10">
    <name type="scientific">Thalassiosira oceanica</name>
    <name type="common">Marine diatom</name>
    <dbReference type="NCBI Taxonomy" id="159749"/>
    <lineage>
        <taxon>Eukaryota</taxon>
        <taxon>Sar</taxon>
        <taxon>Stramenopiles</taxon>
        <taxon>Ochrophyta</taxon>
        <taxon>Bacillariophyta</taxon>
        <taxon>Coscinodiscophyceae</taxon>
        <taxon>Thalassiosirophycidae</taxon>
        <taxon>Thalassiosirales</taxon>
        <taxon>Thalassiosiraceae</taxon>
        <taxon>Thalassiosira</taxon>
    </lineage>
</organism>
<dbReference type="InterPro" id="IPR051860">
    <property type="entry name" value="Plasmodium_CSP_Invasion"/>
</dbReference>
<feature type="chain" id="PRO_5003837108" description="Circumsporozoite protein" evidence="8">
    <location>
        <begin position="18"/>
        <end position="566"/>
    </location>
</feature>
<evidence type="ECO:0000256" key="5">
    <source>
        <dbReference type="ARBA" id="ARBA00033726"/>
    </source>
</evidence>
<name>K0SGH4_THAOC</name>
<feature type="region of interest" description="Disordered" evidence="7">
    <location>
        <begin position="330"/>
        <end position="456"/>
    </location>
</feature>
<dbReference type="Pfam" id="PF03382">
    <property type="entry name" value="DUF285"/>
    <property type="match status" value="1"/>
</dbReference>
<feature type="compositionally biased region" description="Low complexity" evidence="7">
    <location>
        <begin position="346"/>
        <end position="383"/>
    </location>
</feature>
<protein>
    <recommendedName>
        <fullName evidence="2">Circumsporozoite protein</fullName>
    </recommendedName>
</protein>
<comment type="caution">
    <text evidence="9">The sequence shown here is derived from an EMBL/GenBank/DDBJ whole genome shotgun (WGS) entry which is preliminary data.</text>
</comment>
<dbReference type="AlphaFoldDB" id="K0SGH4"/>
<keyword evidence="10" id="KW-1185">Reference proteome</keyword>
<comment type="function">
    <text evidence="5">In the vertebrate host, binds to highly sulfated heparan sulfate proteoglycans (HSPGs) on the surface of host hepatocytes and is required for sporozoite invasion of the host hepatocytes.</text>
</comment>
<evidence type="ECO:0000256" key="8">
    <source>
        <dbReference type="SAM" id="SignalP"/>
    </source>
</evidence>
<evidence type="ECO:0000256" key="2">
    <source>
        <dbReference type="ARBA" id="ARBA00021911"/>
    </source>
</evidence>